<dbReference type="SUPFAM" id="SSF109640">
    <property type="entry name" value="KRAB domain (Kruppel-associated box)"/>
    <property type="match status" value="1"/>
</dbReference>
<dbReference type="OrthoDB" id="6365676at2759"/>
<dbReference type="InterPro" id="IPR036051">
    <property type="entry name" value="KRAB_dom_sf"/>
</dbReference>
<evidence type="ECO:0000256" key="2">
    <source>
        <dbReference type="ARBA" id="ARBA00006991"/>
    </source>
</evidence>
<evidence type="ECO:0000256" key="10">
    <source>
        <dbReference type="PROSITE-ProRule" id="PRU00042"/>
    </source>
</evidence>
<evidence type="ECO:0000259" key="14">
    <source>
        <dbReference type="PROSITE" id="PS50806"/>
    </source>
</evidence>
<comment type="caution">
    <text evidence="15">The sequence shown here is derived from an EMBL/GenBank/DDBJ whole genome shotgun (WGS) entry which is preliminary data.</text>
</comment>
<dbReference type="InterPro" id="IPR001909">
    <property type="entry name" value="KRAB"/>
</dbReference>
<dbReference type="GO" id="GO:0000978">
    <property type="term" value="F:RNA polymerase II cis-regulatory region sequence-specific DNA binding"/>
    <property type="evidence" value="ECO:0007669"/>
    <property type="project" value="TreeGrafter"/>
</dbReference>
<evidence type="ECO:0000256" key="4">
    <source>
        <dbReference type="ARBA" id="ARBA00022737"/>
    </source>
</evidence>
<evidence type="ECO:0000313" key="16">
    <source>
        <dbReference type="Proteomes" id="UP000765507"/>
    </source>
</evidence>
<dbReference type="PROSITE" id="PS50157">
    <property type="entry name" value="ZINC_FINGER_C2H2_2"/>
    <property type="match status" value="4"/>
</dbReference>
<feature type="domain" description="C2H2-type" evidence="12">
    <location>
        <begin position="207"/>
        <end position="234"/>
    </location>
</feature>
<keyword evidence="5 10" id="KW-0863">Zinc-finger</keyword>
<dbReference type="Pfam" id="PF01352">
    <property type="entry name" value="KRAB"/>
    <property type="match status" value="1"/>
</dbReference>
<keyword evidence="3" id="KW-0479">Metal-binding</keyword>
<dbReference type="GO" id="GO:0005634">
    <property type="term" value="C:nucleus"/>
    <property type="evidence" value="ECO:0007669"/>
    <property type="project" value="UniProtKB-SubCell"/>
</dbReference>
<sequence length="249" mass="28173">MAAAGPAQLQVAFEDVALYFTREEWELLSQREKHLYRDQMLRNYWALISLGYSGSKPDLIHRIEVGEAELWIRDVEDSRESSRPESPSSAGLGILGGTRTQSECGESAAEKQDSTTHRGIHAQDTVHPRGKLSQKPDVATHQRLPMGQCPHHCIDCGKRFSNPSALTQHRRMHTGERPYRCSDCGKRFAHSSSLRTHQRTHTGERPYRCIDCGKGFAERSKLRIHQRTHTGERPYRCADCGKSFSESSS</sequence>
<dbReference type="PANTHER" id="PTHR23235">
    <property type="entry name" value="KRUEPPEL-LIKE TRANSCRIPTION FACTOR"/>
    <property type="match status" value="1"/>
</dbReference>
<comment type="similarity">
    <text evidence="2">Belongs to the krueppel C2H2-type zinc-finger protein family.</text>
</comment>
<organism evidence="15 16">
    <name type="scientific">Chelydra serpentina</name>
    <name type="common">Snapping turtle</name>
    <name type="synonym">Testudo serpentina</name>
    <dbReference type="NCBI Taxonomy" id="8475"/>
    <lineage>
        <taxon>Eukaryota</taxon>
        <taxon>Metazoa</taxon>
        <taxon>Chordata</taxon>
        <taxon>Craniata</taxon>
        <taxon>Vertebrata</taxon>
        <taxon>Euteleostomi</taxon>
        <taxon>Archelosauria</taxon>
        <taxon>Testudinata</taxon>
        <taxon>Testudines</taxon>
        <taxon>Cryptodira</taxon>
        <taxon>Durocryptodira</taxon>
        <taxon>Americhelydia</taxon>
        <taxon>Chelydroidea</taxon>
        <taxon>Chelydridae</taxon>
        <taxon>Chelydra</taxon>
    </lineage>
</organism>
<keyword evidence="7" id="KW-0805">Transcription regulation</keyword>
<feature type="domain" description="KRAB" evidence="13">
    <location>
        <begin position="11"/>
        <end position="83"/>
    </location>
</feature>
<comment type="subcellular location">
    <subcellularLocation>
        <location evidence="1">Nucleus</location>
    </subcellularLocation>
</comment>
<dbReference type="PANTHER" id="PTHR23235:SF142">
    <property type="entry name" value="ZINC FINGER PROTEIN 384"/>
    <property type="match status" value="1"/>
</dbReference>
<dbReference type="FunFam" id="3.30.160.60:FF:002343">
    <property type="entry name" value="Zinc finger protein 33A"/>
    <property type="match status" value="2"/>
</dbReference>
<evidence type="ECO:0000256" key="9">
    <source>
        <dbReference type="ARBA" id="ARBA00023242"/>
    </source>
</evidence>
<feature type="region of interest" description="Disordered" evidence="11">
    <location>
        <begin position="77"/>
        <end position="134"/>
    </location>
</feature>
<proteinExistence type="inferred from homology"/>
<accession>A0A8T1S235</accession>
<dbReference type="PROSITE" id="PS50805">
    <property type="entry name" value="KRAB"/>
    <property type="match status" value="1"/>
</dbReference>
<feature type="domain" description="KRAB-related" evidence="14">
    <location>
        <begin position="8"/>
        <end position="72"/>
    </location>
</feature>
<feature type="domain" description="C2H2-type" evidence="12">
    <location>
        <begin position="235"/>
        <end position="249"/>
    </location>
</feature>
<dbReference type="Gene3D" id="3.30.160.60">
    <property type="entry name" value="Classic Zinc Finger"/>
    <property type="match status" value="4"/>
</dbReference>
<dbReference type="Proteomes" id="UP000765507">
    <property type="component" value="Unassembled WGS sequence"/>
</dbReference>
<keyword evidence="16" id="KW-1185">Reference proteome</keyword>
<name>A0A8T1S235_CHESE</name>
<keyword evidence="9" id="KW-0539">Nucleus</keyword>
<evidence type="ECO:0000259" key="13">
    <source>
        <dbReference type="PROSITE" id="PS50805"/>
    </source>
</evidence>
<dbReference type="EMBL" id="JAHGAV010000948">
    <property type="protein sequence ID" value="KAG6923202.1"/>
    <property type="molecule type" value="Genomic_DNA"/>
</dbReference>
<dbReference type="SMART" id="SM00349">
    <property type="entry name" value="KRAB"/>
    <property type="match status" value="1"/>
</dbReference>
<dbReference type="InterPro" id="IPR003655">
    <property type="entry name" value="aKRAB"/>
</dbReference>
<dbReference type="InterPro" id="IPR013087">
    <property type="entry name" value="Znf_C2H2_type"/>
</dbReference>
<evidence type="ECO:0000313" key="15">
    <source>
        <dbReference type="EMBL" id="KAG6923202.1"/>
    </source>
</evidence>
<protein>
    <submittedName>
        <fullName evidence="15">Zinc finger protein 577</fullName>
    </submittedName>
</protein>
<dbReference type="Gene3D" id="6.10.140.140">
    <property type="match status" value="1"/>
</dbReference>
<gene>
    <name evidence="15" type="primary">ZNF577</name>
    <name evidence="15" type="ORF">G0U57_021260</name>
</gene>
<evidence type="ECO:0000256" key="6">
    <source>
        <dbReference type="ARBA" id="ARBA00022833"/>
    </source>
</evidence>
<feature type="non-terminal residue" evidence="15">
    <location>
        <position position="1"/>
    </location>
</feature>
<keyword evidence="8" id="KW-0804">Transcription</keyword>
<dbReference type="PROSITE" id="PS50806">
    <property type="entry name" value="KRAB_RELATED"/>
    <property type="match status" value="1"/>
</dbReference>
<keyword evidence="6" id="KW-0862">Zinc</keyword>
<dbReference type="SMART" id="SM00355">
    <property type="entry name" value="ZnF_C2H2"/>
    <property type="match status" value="3"/>
</dbReference>
<evidence type="ECO:0000256" key="3">
    <source>
        <dbReference type="ARBA" id="ARBA00022723"/>
    </source>
</evidence>
<feature type="domain" description="C2H2-type" evidence="12">
    <location>
        <begin position="179"/>
        <end position="206"/>
    </location>
</feature>
<feature type="domain" description="C2H2-type" evidence="12">
    <location>
        <begin position="151"/>
        <end position="178"/>
    </location>
</feature>
<evidence type="ECO:0000256" key="5">
    <source>
        <dbReference type="ARBA" id="ARBA00022771"/>
    </source>
</evidence>
<dbReference type="FunFam" id="3.30.160.60:FF:002063">
    <property type="entry name" value="RB associated KRAB zinc finger"/>
    <property type="match status" value="1"/>
</dbReference>
<dbReference type="FunFam" id="3.30.160.60:FF:000624">
    <property type="entry name" value="zinc finger protein 697"/>
    <property type="match status" value="1"/>
</dbReference>
<dbReference type="GO" id="GO:0008270">
    <property type="term" value="F:zinc ion binding"/>
    <property type="evidence" value="ECO:0007669"/>
    <property type="project" value="UniProtKB-KW"/>
</dbReference>
<reference evidence="15 16" key="1">
    <citation type="journal article" date="2020" name="G3 (Bethesda)">
        <title>Draft Genome of the Common Snapping Turtle, Chelydra serpentina, a Model for Phenotypic Plasticity in Reptiles.</title>
        <authorList>
            <person name="Das D."/>
            <person name="Singh S.K."/>
            <person name="Bierstedt J."/>
            <person name="Erickson A."/>
            <person name="Galli G.L.J."/>
            <person name="Crossley D.A. 2nd"/>
            <person name="Rhen T."/>
        </authorList>
    </citation>
    <scope>NUCLEOTIDE SEQUENCE [LARGE SCALE GENOMIC DNA]</scope>
    <source>
        <strain evidence="15">KW</strain>
    </source>
</reference>
<evidence type="ECO:0000259" key="12">
    <source>
        <dbReference type="PROSITE" id="PS50157"/>
    </source>
</evidence>
<evidence type="ECO:0000256" key="8">
    <source>
        <dbReference type="ARBA" id="ARBA00023163"/>
    </source>
</evidence>
<dbReference type="CDD" id="cd07765">
    <property type="entry name" value="KRAB_A-box"/>
    <property type="match status" value="1"/>
</dbReference>
<dbReference type="GO" id="GO:0000981">
    <property type="term" value="F:DNA-binding transcription factor activity, RNA polymerase II-specific"/>
    <property type="evidence" value="ECO:0007669"/>
    <property type="project" value="TreeGrafter"/>
</dbReference>
<evidence type="ECO:0000256" key="1">
    <source>
        <dbReference type="ARBA" id="ARBA00004123"/>
    </source>
</evidence>
<dbReference type="AlphaFoldDB" id="A0A8T1S235"/>
<dbReference type="SUPFAM" id="SSF57667">
    <property type="entry name" value="beta-beta-alpha zinc fingers"/>
    <property type="match status" value="2"/>
</dbReference>
<dbReference type="InterPro" id="IPR036236">
    <property type="entry name" value="Znf_C2H2_sf"/>
</dbReference>
<dbReference type="PROSITE" id="PS00028">
    <property type="entry name" value="ZINC_FINGER_C2H2_1"/>
    <property type="match status" value="3"/>
</dbReference>
<evidence type="ECO:0000256" key="11">
    <source>
        <dbReference type="SAM" id="MobiDB-lite"/>
    </source>
</evidence>
<evidence type="ECO:0000256" key="7">
    <source>
        <dbReference type="ARBA" id="ARBA00023015"/>
    </source>
</evidence>
<dbReference type="Pfam" id="PF00096">
    <property type="entry name" value="zf-C2H2"/>
    <property type="match status" value="3"/>
</dbReference>
<keyword evidence="4" id="KW-0677">Repeat</keyword>